<keyword evidence="4" id="KW-1185">Reference proteome</keyword>
<keyword evidence="2" id="KW-0175">Coiled coil</keyword>
<comment type="caution">
    <text evidence="3">The sequence shown here is derived from an EMBL/GenBank/DDBJ whole genome shotgun (WGS) entry which is preliminary data.</text>
</comment>
<proteinExistence type="predicted"/>
<dbReference type="SMART" id="SM00320">
    <property type="entry name" value="WD40"/>
    <property type="match status" value="3"/>
</dbReference>
<protein>
    <recommendedName>
        <fullName evidence="5">WD40-repeat-containing domain</fullName>
    </recommendedName>
</protein>
<feature type="repeat" description="WD" evidence="1">
    <location>
        <begin position="175"/>
        <end position="206"/>
    </location>
</feature>
<dbReference type="GO" id="GO:0016226">
    <property type="term" value="P:iron-sulfur cluster assembly"/>
    <property type="evidence" value="ECO:0007669"/>
    <property type="project" value="TreeGrafter"/>
</dbReference>
<dbReference type="EMBL" id="CAJJDM010000208">
    <property type="protein sequence ID" value="CAD8117438.1"/>
    <property type="molecule type" value="Genomic_DNA"/>
</dbReference>
<evidence type="ECO:0000313" key="4">
    <source>
        <dbReference type="Proteomes" id="UP000688137"/>
    </source>
</evidence>
<dbReference type="AlphaFoldDB" id="A0A8S1QNM4"/>
<accession>A0A8S1QNM4</accession>
<dbReference type="GO" id="GO:0097361">
    <property type="term" value="C:cytosolic [4Fe-4S] assembly targeting complex"/>
    <property type="evidence" value="ECO:0007669"/>
    <property type="project" value="TreeGrafter"/>
</dbReference>
<dbReference type="PROSITE" id="PS50082">
    <property type="entry name" value="WD_REPEATS_2"/>
    <property type="match status" value="2"/>
</dbReference>
<feature type="coiled-coil region" evidence="2">
    <location>
        <begin position="1"/>
        <end position="39"/>
    </location>
</feature>
<evidence type="ECO:0008006" key="5">
    <source>
        <dbReference type="Google" id="ProtNLM"/>
    </source>
</evidence>
<gene>
    <name evidence="3" type="ORF">PPRIM_AZ9-3.1.T1990003</name>
</gene>
<sequence>MKFKDKQLQQKHQEIEQLQQKLTDELKNLSIQNMKEKQMLEEIIKSKDQQLQYQQLEIQQLKQIYIFQPSLQLILKPFTYKLIQNSSIQYDQKCYAIAINGDSSILIAGCQSQIQVFEFKSDVLKQTQLLNNHQGDVNTLNFMNKSNHFISGSDDSSIIIWSMNQSNQYICQQKLNGHNDSIFCLVLTKNEDLIISGNDEYTMKFWMKQNKAYSKTNCFNLNLLDYNPFRILL</sequence>
<organism evidence="3 4">
    <name type="scientific">Paramecium primaurelia</name>
    <dbReference type="NCBI Taxonomy" id="5886"/>
    <lineage>
        <taxon>Eukaryota</taxon>
        <taxon>Sar</taxon>
        <taxon>Alveolata</taxon>
        <taxon>Ciliophora</taxon>
        <taxon>Intramacronucleata</taxon>
        <taxon>Oligohymenophorea</taxon>
        <taxon>Peniculida</taxon>
        <taxon>Parameciidae</taxon>
        <taxon>Paramecium</taxon>
    </lineage>
</organism>
<dbReference type="Proteomes" id="UP000688137">
    <property type="component" value="Unassembled WGS sequence"/>
</dbReference>
<name>A0A8S1QNM4_PARPR</name>
<dbReference type="PANTHER" id="PTHR19920">
    <property type="entry name" value="WD40 PROTEIN CIAO1"/>
    <property type="match status" value="1"/>
</dbReference>
<evidence type="ECO:0000313" key="3">
    <source>
        <dbReference type="EMBL" id="CAD8117438.1"/>
    </source>
</evidence>
<keyword evidence="1" id="KW-0853">WD repeat</keyword>
<feature type="repeat" description="WD" evidence="1">
    <location>
        <begin position="130"/>
        <end position="171"/>
    </location>
</feature>
<evidence type="ECO:0000256" key="1">
    <source>
        <dbReference type="PROSITE-ProRule" id="PRU00221"/>
    </source>
</evidence>
<reference evidence="3" key="1">
    <citation type="submission" date="2021-01" db="EMBL/GenBank/DDBJ databases">
        <authorList>
            <consortium name="Genoscope - CEA"/>
            <person name="William W."/>
        </authorList>
    </citation>
    <scope>NUCLEOTIDE SEQUENCE</scope>
</reference>
<evidence type="ECO:0000256" key="2">
    <source>
        <dbReference type="SAM" id="Coils"/>
    </source>
</evidence>
<dbReference type="PANTHER" id="PTHR19920:SF0">
    <property type="entry name" value="CYTOSOLIC IRON-SULFUR PROTEIN ASSEMBLY PROTEIN CIAO1-RELATED"/>
    <property type="match status" value="1"/>
</dbReference>
<dbReference type="PROSITE" id="PS50294">
    <property type="entry name" value="WD_REPEATS_REGION"/>
    <property type="match status" value="2"/>
</dbReference>
<dbReference type="Pfam" id="PF00400">
    <property type="entry name" value="WD40"/>
    <property type="match status" value="2"/>
</dbReference>
<dbReference type="InterPro" id="IPR001680">
    <property type="entry name" value="WD40_rpt"/>
</dbReference>